<evidence type="ECO:0000313" key="1">
    <source>
        <dbReference type="EMBL" id="CAD6491815.1"/>
    </source>
</evidence>
<dbReference type="Proteomes" id="UP000603056">
    <property type="component" value="Unassembled WGS sequence"/>
</dbReference>
<dbReference type="SUPFAM" id="SSF88723">
    <property type="entry name" value="PIN domain-like"/>
    <property type="match status" value="1"/>
</dbReference>
<dbReference type="AlphaFoldDB" id="A0A811TAJ6"/>
<accession>A0A811TAJ6</accession>
<dbReference type="InterPro" id="IPR029060">
    <property type="entry name" value="PIN-like_dom_sf"/>
</dbReference>
<dbReference type="Gene3D" id="3.40.50.1010">
    <property type="entry name" value="5'-nuclease"/>
    <property type="match status" value="1"/>
</dbReference>
<evidence type="ECO:0008006" key="3">
    <source>
        <dbReference type="Google" id="ProtNLM"/>
    </source>
</evidence>
<proteinExistence type="predicted"/>
<organism evidence="1 2">
    <name type="scientific">Candidatus Argoarchaeum ethanivorans</name>
    <dbReference type="NCBI Taxonomy" id="2608793"/>
    <lineage>
        <taxon>Archaea</taxon>
        <taxon>Methanobacteriati</taxon>
        <taxon>Methanobacteriota</taxon>
        <taxon>Stenosarchaea group</taxon>
        <taxon>Methanomicrobia</taxon>
        <taxon>Methanosarcinales</taxon>
        <taxon>Methanosarcinales incertae sedis</taxon>
        <taxon>GOM Arc I cluster</taxon>
        <taxon>Candidatus Argoarchaeum</taxon>
    </lineage>
</organism>
<sequence>MRILFDTNIFIHREDDKVISDNLQHLLQILSKMKAEILIHPISIQELKKDSNKERKAIVQSKVGSYNLLESPPEPSNDSDFLSKVKQNNDHDRIDNNILYAIYKNAVDFLLTEDKGIHKKAIDIGVNERVLLINDVLDIFKKEITVSKSMSPPAVKEDFVYNLNLDDPIFDTLKKDYSEFDSWFENISRKGRKCIVHHRSDNSIGALLIYKFEDEPIAGTPPLPKKKRLKLATLIVSNVGQKIGELFIKLSIDLAIKNRISELYLTHFVELDDRLEYLISEYGFRKVSTNKRGEDIFIKRMIVENQSRTNSSPVDIVREFYPSFYDGENVQKFIVPIQPDYHSRLFTDYPKRQTRIDEHQGEFIIEGNTIKKAYLSHSRILKIQSGDIVLFYRSDDFKQVTSIGVVESIHTRITDPDEIMRIVGKRTVYSRREIEEMAEKPTTIMLFYHIFHLPNPISYGNLKTIGALSGPPQSISGIEDESYREIIKRSGINERFTIH</sequence>
<dbReference type="EMBL" id="CAJHIP010000005">
    <property type="protein sequence ID" value="CAD6491815.1"/>
    <property type="molecule type" value="Genomic_DNA"/>
</dbReference>
<comment type="caution">
    <text evidence="1">The sequence shown here is derived from an EMBL/GenBank/DDBJ whole genome shotgun (WGS) entry which is preliminary data.</text>
</comment>
<reference evidence="1" key="1">
    <citation type="submission" date="2020-10" db="EMBL/GenBank/DDBJ databases">
        <authorList>
            <person name="Hahn C.J."/>
            <person name="Laso-Perez R."/>
            <person name="Vulcano F."/>
            <person name="Vaziourakis K.-M."/>
            <person name="Stokke R."/>
            <person name="Steen I.H."/>
            <person name="Teske A."/>
            <person name="Boetius A."/>
            <person name="Liebeke M."/>
            <person name="Amann R."/>
            <person name="Knittel K."/>
        </authorList>
    </citation>
    <scope>NUCLEOTIDE SEQUENCE</scope>
    <source>
        <strain evidence="1">Gfbio:e3339647-f889-4370-9287-4fb5cb688e4c:AG394J04_GoMArc1</strain>
    </source>
</reference>
<protein>
    <recommendedName>
        <fullName evidence="3">N-acetyltransferase domain-containing protein</fullName>
    </recommendedName>
</protein>
<name>A0A811TAJ6_9EURY</name>
<dbReference type="CDD" id="cd18699">
    <property type="entry name" value="PIN_VapC_like"/>
    <property type="match status" value="1"/>
</dbReference>
<evidence type="ECO:0000313" key="2">
    <source>
        <dbReference type="Proteomes" id="UP000603056"/>
    </source>
</evidence>
<gene>
    <name evidence="1" type="ORF">FFODKBPE_00221</name>
</gene>